<evidence type="ECO:0000256" key="6">
    <source>
        <dbReference type="SAM" id="Phobius"/>
    </source>
</evidence>
<dbReference type="eggNOG" id="COG1333">
    <property type="taxonomic scope" value="Bacteria"/>
</dbReference>
<keyword evidence="5 6" id="KW-0472">Membrane</keyword>
<evidence type="ECO:0000259" key="7">
    <source>
        <dbReference type="Pfam" id="PF05140"/>
    </source>
</evidence>
<keyword evidence="9" id="KW-1185">Reference proteome</keyword>
<evidence type="ECO:0000256" key="2">
    <source>
        <dbReference type="ARBA" id="ARBA00022692"/>
    </source>
</evidence>
<dbReference type="InterPro" id="IPR007816">
    <property type="entry name" value="ResB-like_domain"/>
</dbReference>
<keyword evidence="4 6" id="KW-1133">Transmembrane helix</keyword>
<dbReference type="GO" id="GO:0017004">
    <property type="term" value="P:cytochrome complex assembly"/>
    <property type="evidence" value="ECO:0007669"/>
    <property type="project" value="UniProtKB-KW"/>
</dbReference>
<dbReference type="Pfam" id="PF05140">
    <property type="entry name" value="ResB"/>
    <property type="match status" value="1"/>
</dbReference>
<feature type="transmembrane region" description="Helical" evidence="6">
    <location>
        <begin position="472"/>
        <end position="491"/>
    </location>
</feature>
<dbReference type="HOGENOM" id="CLU_023092_0_0_11"/>
<dbReference type="PANTHER" id="PTHR31566:SF0">
    <property type="entry name" value="CYTOCHROME C BIOGENESIS PROTEIN CCS1, CHLOROPLASTIC"/>
    <property type="match status" value="1"/>
</dbReference>
<evidence type="ECO:0000313" key="8">
    <source>
        <dbReference type="EMBL" id="ACV77338.1"/>
    </source>
</evidence>
<dbReference type="FunCoup" id="C8XAH3">
    <property type="interactions" value="1"/>
</dbReference>
<comment type="subcellular location">
    <subcellularLocation>
        <location evidence="1">Membrane</location>
        <topology evidence="1">Multi-pass membrane protein</topology>
    </subcellularLocation>
</comment>
<dbReference type="PANTHER" id="PTHR31566">
    <property type="entry name" value="CYTOCHROME C BIOGENESIS PROTEIN CCS1, CHLOROPLASTIC"/>
    <property type="match status" value="1"/>
</dbReference>
<name>C8XAH3_NAKMY</name>
<organism evidence="8 9">
    <name type="scientific">Nakamurella multipartita (strain ATCC 700099 / DSM 44233 / CIP 104796 / JCM 9543 / NBRC 105858 / Y-104)</name>
    <name type="common">Microsphaera multipartita</name>
    <dbReference type="NCBI Taxonomy" id="479431"/>
    <lineage>
        <taxon>Bacteria</taxon>
        <taxon>Bacillati</taxon>
        <taxon>Actinomycetota</taxon>
        <taxon>Actinomycetes</taxon>
        <taxon>Nakamurellales</taxon>
        <taxon>Nakamurellaceae</taxon>
        <taxon>Nakamurella</taxon>
    </lineage>
</organism>
<reference evidence="9" key="1">
    <citation type="submission" date="2009-09" db="EMBL/GenBank/DDBJ databases">
        <title>The complete genome of Nakamurella multipartita DSM 44233.</title>
        <authorList>
            <consortium name="US DOE Joint Genome Institute (JGI-PGF)"/>
            <person name="Lucas S."/>
            <person name="Copeland A."/>
            <person name="Lapidus A."/>
            <person name="Glavina del Rio T."/>
            <person name="Dalin E."/>
            <person name="Tice H."/>
            <person name="Bruce D."/>
            <person name="Goodwin L."/>
            <person name="Pitluck S."/>
            <person name="Kyrpides N."/>
            <person name="Mavromatis K."/>
            <person name="Ivanova N."/>
            <person name="Ovchinnikova G."/>
            <person name="Sims D."/>
            <person name="Meincke L."/>
            <person name="Brettin T."/>
            <person name="Detter J.C."/>
            <person name="Han C."/>
            <person name="Larimer F."/>
            <person name="Land M."/>
            <person name="Hauser L."/>
            <person name="Markowitz V."/>
            <person name="Cheng J.-F."/>
            <person name="Hugenholtz P."/>
            <person name="Woyke T."/>
            <person name="Wu D."/>
            <person name="Klenk H.-P."/>
            <person name="Eisen J.A."/>
        </authorList>
    </citation>
    <scope>NUCLEOTIDE SEQUENCE [LARGE SCALE GENOMIC DNA]</scope>
    <source>
        <strain evidence="9">ATCC 700099 / DSM 44233 / CIP 104796 / JCM 9543 / NBRC 105858 / Y-104</strain>
    </source>
</reference>
<feature type="domain" description="ResB-like" evidence="7">
    <location>
        <begin position="40"/>
        <end position="537"/>
    </location>
</feature>
<protein>
    <submittedName>
        <fullName evidence="8">ResB family protein</fullName>
    </submittedName>
</protein>
<reference evidence="8 9" key="2">
    <citation type="journal article" date="2010" name="Stand. Genomic Sci.">
        <title>Complete genome sequence of Nakamurella multipartita type strain (Y-104).</title>
        <authorList>
            <person name="Tice H."/>
            <person name="Mayilraj S."/>
            <person name="Sims D."/>
            <person name="Lapidus A."/>
            <person name="Nolan M."/>
            <person name="Lucas S."/>
            <person name="Glavina Del Rio T."/>
            <person name="Copeland A."/>
            <person name="Cheng J.F."/>
            <person name="Meincke L."/>
            <person name="Bruce D."/>
            <person name="Goodwin L."/>
            <person name="Pitluck S."/>
            <person name="Ivanova N."/>
            <person name="Mavromatis K."/>
            <person name="Ovchinnikova G."/>
            <person name="Pati A."/>
            <person name="Chen A."/>
            <person name="Palaniappan K."/>
            <person name="Land M."/>
            <person name="Hauser L."/>
            <person name="Chang Y.J."/>
            <person name="Jeffries C.D."/>
            <person name="Detter J.C."/>
            <person name="Brettin T."/>
            <person name="Rohde M."/>
            <person name="Goker M."/>
            <person name="Bristow J."/>
            <person name="Eisen J.A."/>
            <person name="Markowitz V."/>
            <person name="Hugenholtz P."/>
            <person name="Kyrpides N.C."/>
            <person name="Klenk H.P."/>
            <person name="Chen F."/>
        </authorList>
    </citation>
    <scope>NUCLEOTIDE SEQUENCE [LARGE SCALE GENOMIC DNA]</scope>
    <source>
        <strain evidence="9">ATCC 700099 / DSM 44233 / CIP 104796 / JCM 9543 / NBRC 105858 / Y-104</strain>
    </source>
</reference>
<feature type="transmembrane region" description="Helical" evidence="6">
    <location>
        <begin position="97"/>
        <end position="118"/>
    </location>
</feature>
<keyword evidence="2 6" id="KW-0812">Transmembrane</keyword>
<evidence type="ECO:0000256" key="4">
    <source>
        <dbReference type="ARBA" id="ARBA00022989"/>
    </source>
</evidence>
<dbReference type="EMBL" id="CP001737">
    <property type="protein sequence ID" value="ACV77338.1"/>
    <property type="molecule type" value="Genomic_DNA"/>
</dbReference>
<keyword evidence="3" id="KW-0201">Cytochrome c-type biogenesis</keyword>
<dbReference type="RefSeq" id="WP_015746252.1">
    <property type="nucleotide sequence ID" value="NC_013235.1"/>
</dbReference>
<dbReference type="Proteomes" id="UP000002218">
    <property type="component" value="Chromosome"/>
</dbReference>
<proteinExistence type="predicted"/>
<dbReference type="AlphaFoldDB" id="C8XAH3"/>
<gene>
    <name evidence="8" type="ordered locus">Namu_0928</name>
</gene>
<dbReference type="KEGG" id="nml:Namu_0928"/>
<dbReference type="STRING" id="479431.Namu_0928"/>
<evidence type="ECO:0000256" key="3">
    <source>
        <dbReference type="ARBA" id="ARBA00022748"/>
    </source>
</evidence>
<sequence length="550" mass="59291">MTHAPTRPAPAPEPAPPTRPGLIRSVLAFLRNVWRQLTSMRTALILLFLLAVASLPGALLPQWSLNTSKTAQYIADHPTIGPWLDRLGFFEVFGSPWYAAIYLLLFTSLVGCLIPRLWEFLGQLRAQPVATPRNLGRLPHHDRREVAGSVDEVADRITAGLRGWRLARRVEERPGGAAPAVTLSAEKGFVRELGNLIFHFSLLGLLVAIAVGKMVGYEGSIIVNVGSQFCSTSPASYDNFRAGLLVDGTQLSPFCLDVRSFDAEYTPAGQATSFVAEVGSQAGSQAGTDAWDPAALQVNDPLRLDGERVYLIGHGYTPHFQVSFPDGTVRDYAQPFAPTPNDPNFTSEGAVKILDPPGVTGDDVRKHQLAIVGIFAPTVFLHGGIMTSSYPAANNPGVAVDVYRGDLGMEGGRSQSVFSIDTNQVDKGALVKQARSNLMPGESITLDDGTVITFTGYNEWVSLQTSFDPAQGWALVFAVTLLIGLMISLVIKRRRVWFRLTPPPAGGDAHPVRADRTVVEVGGLARTDQAGYGEEFDGLAALADQPVVNR</sequence>
<dbReference type="InParanoid" id="C8XAH3"/>
<evidence type="ECO:0000313" key="9">
    <source>
        <dbReference type="Proteomes" id="UP000002218"/>
    </source>
</evidence>
<accession>C8XAH3</accession>
<dbReference type="GO" id="GO:0016020">
    <property type="term" value="C:membrane"/>
    <property type="evidence" value="ECO:0007669"/>
    <property type="project" value="UniProtKB-SubCell"/>
</dbReference>
<evidence type="ECO:0000256" key="5">
    <source>
        <dbReference type="ARBA" id="ARBA00023136"/>
    </source>
</evidence>
<feature type="transmembrane region" description="Helical" evidence="6">
    <location>
        <begin position="43"/>
        <end position="63"/>
    </location>
</feature>
<dbReference type="InterPro" id="IPR023494">
    <property type="entry name" value="Cyt_c_bgen_Ccs1/CcsB/ResB"/>
</dbReference>
<evidence type="ECO:0000256" key="1">
    <source>
        <dbReference type="ARBA" id="ARBA00004141"/>
    </source>
</evidence>